<comment type="caution">
    <text evidence="2">The sequence shown here is derived from an EMBL/GenBank/DDBJ whole genome shotgun (WGS) entry which is preliminary data.</text>
</comment>
<dbReference type="Proteomes" id="UP000605970">
    <property type="component" value="Unassembled WGS sequence"/>
</dbReference>
<feature type="transmembrane region" description="Helical" evidence="1">
    <location>
        <begin position="21"/>
        <end position="40"/>
    </location>
</feature>
<evidence type="ECO:0000256" key="1">
    <source>
        <dbReference type="SAM" id="Phobius"/>
    </source>
</evidence>
<dbReference type="AlphaFoldDB" id="A0A8T0A2P2"/>
<protein>
    <submittedName>
        <fullName evidence="2">Uncharacterized protein</fullName>
    </submittedName>
</protein>
<evidence type="ECO:0000313" key="3">
    <source>
        <dbReference type="Proteomes" id="UP000605970"/>
    </source>
</evidence>
<accession>A0A8T0A2P2</accession>
<gene>
    <name evidence="2" type="ORF">Mgra_00000752</name>
</gene>
<evidence type="ECO:0000313" key="2">
    <source>
        <dbReference type="EMBL" id="KAF7639832.1"/>
    </source>
</evidence>
<proteinExistence type="predicted"/>
<keyword evidence="1" id="KW-1133">Transmembrane helix</keyword>
<keyword evidence="3" id="KW-1185">Reference proteome</keyword>
<organism evidence="2 3">
    <name type="scientific">Meloidogyne graminicola</name>
    <dbReference type="NCBI Taxonomy" id="189291"/>
    <lineage>
        <taxon>Eukaryota</taxon>
        <taxon>Metazoa</taxon>
        <taxon>Ecdysozoa</taxon>
        <taxon>Nematoda</taxon>
        <taxon>Chromadorea</taxon>
        <taxon>Rhabditida</taxon>
        <taxon>Tylenchina</taxon>
        <taxon>Tylenchomorpha</taxon>
        <taxon>Tylenchoidea</taxon>
        <taxon>Meloidogynidae</taxon>
        <taxon>Meloidogyninae</taxon>
        <taxon>Meloidogyne</taxon>
    </lineage>
</organism>
<keyword evidence="1" id="KW-0812">Transmembrane</keyword>
<name>A0A8T0A2P2_9BILA</name>
<keyword evidence="1" id="KW-0472">Membrane</keyword>
<dbReference type="EMBL" id="JABEBT010000003">
    <property type="protein sequence ID" value="KAF7639832.1"/>
    <property type="molecule type" value="Genomic_DNA"/>
</dbReference>
<reference evidence="2" key="1">
    <citation type="journal article" date="2020" name="Ecol. Evol.">
        <title>Genome structure and content of the rice root-knot nematode (Meloidogyne graminicola).</title>
        <authorList>
            <person name="Phan N.T."/>
            <person name="Danchin E.G.J."/>
            <person name="Klopp C."/>
            <person name="Perfus-Barbeoch L."/>
            <person name="Kozlowski D.K."/>
            <person name="Koutsovoulos G.D."/>
            <person name="Lopez-Roques C."/>
            <person name="Bouchez O."/>
            <person name="Zahm M."/>
            <person name="Besnard G."/>
            <person name="Bellafiore S."/>
        </authorList>
    </citation>
    <scope>NUCLEOTIDE SEQUENCE</scope>
    <source>
        <strain evidence="2">VN-18</strain>
    </source>
</reference>
<sequence>MASTSDKERILLYEVEKDHRWVVYWVSSTFGITNFTGLAYEINLNIQERRNLMGNVAESLLKNKWSNTFKSKAFVIEKLDDESALVKYVTKSVELPRIVDNDKIFDANKKLFFGVYSMLQDYQQNLPDKGLKRNASSNLISSHYPLKKNKWTQPKLREKRKPGDNIITGPICFDKNNEENVKYEEKVLIGKD</sequence>
<dbReference type="OrthoDB" id="5884346at2759"/>